<dbReference type="PROSITE" id="PS51746">
    <property type="entry name" value="PPM_2"/>
    <property type="match status" value="1"/>
</dbReference>
<evidence type="ECO:0000256" key="10">
    <source>
        <dbReference type="RuleBase" id="RU003465"/>
    </source>
</evidence>
<keyword evidence="8 10" id="KW-0904">Protein phosphatase</keyword>
<dbReference type="Pfam" id="PF00481">
    <property type="entry name" value="PP2C"/>
    <property type="match status" value="1"/>
</dbReference>
<feature type="non-terminal residue" evidence="12">
    <location>
        <position position="267"/>
    </location>
</feature>
<reference evidence="12 13" key="2">
    <citation type="journal article" date="2008" name="Nature">
        <title>The Phaeodactylum genome reveals the evolutionary history of diatom genomes.</title>
        <authorList>
            <person name="Bowler C."/>
            <person name="Allen A.E."/>
            <person name="Badger J.H."/>
            <person name="Grimwood J."/>
            <person name="Jabbari K."/>
            <person name="Kuo A."/>
            <person name="Maheswari U."/>
            <person name="Martens C."/>
            <person name="Maumus F."/>
            <person name="Otillar R.P."/>
            <person name="Rayko E."/>
            <person name="Salamov A."/>
            <person name="Vandepoele K."/>
            <person name="Beszteri B."/>
            <person name="Gruber A."/>
            <person name="Heijde M."/>
            <person name="Katinka M."/>
            <person name="Mock T."/>
            <person name="Valentin K."/>
            <person name="Verret F."/>
            <person name="Berges J.A."/>
            <person name="Brownlee C."/>
            <person name="Cadoret J.P."/>
            <person name="Chiovitti A."/>
            <person name="Choi C.J."/>
            <person name="Coesel S."/>
            <person name="De Martino A."/>
            <person name="Detter J.C."/>
            <person name="Durkin C."/>
            <person name="Falciatore A."/>
            <person name="Fournet J."/>
            <person name="Haruta M."/>
            <person name="Huysman M.J."/>
            <person name="Jenkins B.D."/>
            <person name="Jiroutova K."/>
            <person name="Jorgensen R.E."/>
            <person name="Joubert Y."/>
            <person name="Kaplan A."/>
            <person name="Kroger N."/>
            <person name="Kroth P.G."/>
            <person name="La Roche J."/>
            <person name="Lindquist E."/>
            <person name="Lommer M."/>
            <person name="Martin-Jezequel V."/>
            <person name="Lopez P.J."/>
            <person name="Lucas S."/>
            <person name="Mangogna M."/>
            <person name="McGinnis K."/>
            <person name="Medlin L.K."/>
            <person name="Montsant A."/>
            <person name="Oudot-Le Secq M.P."/>
            <person name="Napoli C."/>
            <person name="Obornik M."/>
            <person name="Parker M.S."/>
            <person name="Petit J.L."/>
            <person name="Porcel B.M."/>
            <person name="Poulsen N."/>
            <person name="Robison M."/>
            <person name="Rychlewski L."/>
            <person name="Rynearson T.A."/>
            <person name="Schmutz J."/>
            <person name="Shapiro H."/>
            <person name="Siaut M."/>
            <person name="Stanley M."/>
            <person name="Sussman M.R."/>
            <person name="Taylor A.R."/>
            <person name="Vardi A."/>
            <person name="von Dassow P."/>
            <person name="Vyverman W."/>
            <person name="Willis A."/>
            <person name="Wyrwicz L.S."/>
            <person name="Rokhsar D.S."/>
            <person name="Weissenbach J."/>
            <person name="Armbrust E.V."/>
            <person name="Green B.R."/>
            <person name="Van de Peer Y."/>
            <person name="Grigoriev I.V."/>
        </authorList>
    </citation>
    <scope>NUCLEOTIDE SEQUENCE [LARGE SCALE GENOMIC DNA]</scope>
    <source>
        <strain evidence="12 13">CCMP1335</strain>
    </source>
</reference>
<dbReference type="InterPro" id="IPR001932">
    <property type="entry name" value="PPM-type_phosphatase-like_dom"/>
</dbReference>
<dbReference type="HOGENOM" id="CLU_013173_4_0_1"/>
<evidence type="ECO:0000256" key="1">
    <source>
        <dbReference type="ARBA" id="ARBA00001936"/>
    </source>
</evidence>
<comment type="cofactor">
    <cofactor evidence="1">
        <name>Mn(2+)</name>
        <dbReference type="ChEBI" id="CHEBI:29035"/>
    </cofactor>
</comment>
<dbReference type="CDD" id="cd00143">
    <property type="entry name" value="PP2Cc"/>
    <property type="match status" value="1"/>
</dbReference>
<comment type="cofactor">
    <cofactor evidence="2">
        <name>Mg(2+)</name>
        <dbReference type="ChEBI" id="CHEBI:18420"/>
    </cofactor>
</comment>
<protein>
    <recommendedName>
        <fullName evidence="5">protein-serine/threonine phosphatase</fullName>
        <ecNumber evidence="5">3.1.3.16</ecNumber>
    </recommendedName>
</protein>
<dbReference type="GO" id="GO:0007165">
    <property type="term" value="P:signal transduction"/>
    <property type="evidence" value="ECO:0000318"/>
    <property type="project" value="GO_Central"/>
</dbReference>
<dbReference type="GO" id="GO:0004722">
    <property type="term" value="F:protein serine/threonine phosphatase activity"/>
    <property type="evidence" value="ECO:0000318"/>
    <property type="project" value="GO_Central"/>
</dbReference>
<keyword evidence="13" id="KW-1185">Reference proteome</keyword>
<dbReference type="AlphaFoldDB" id="B8CEB4"/>
<feature type="non-terminal residue" evidence="12">
    <location>
        <position position="1"/>
    </location>
</feature>
<proteinExistence type="inferred from homology"/>
<dbReference type="FunFam" id="3.60.40.10:FF:000075">
    <property type="entry name" value="Protein phosphatase 2C, putative"/>
    <property type="match status" value="1"/>
</dbReference>
<dbReference type="PROSITE" id="PS01032">
    <property type="entry name" value="PPM_1"/>
    <property type="match status" value="1"/>
</dbReference>
<organism evidence="12 13">
    <name type="scientific">Thalassiosira pseudonana</name>
    <name type="common">Marine diatom</name>
    <name type="synonym">Cyclotella nana</name>
    <dbReference type="NCBI Taxonomy" id="35128"/>
    <lineage>
        <taxon>Eukaryota</taxon>
        <taxon>Sar</taxon>
        <taxon>Stramenopiles</taxon>
        <taxon>Ochrophyta</taxon>
        <taxon>Bacillariophyta</taxon>
        <taxon>Coscinodiscophyceae</taxon>
        <taxon>Thalassiosirophycidae</taxon>
        <taxon>Thalassiosirales</taxon>
        <taxon>Thalassiosiraceae</taxon>
        <taxon>Thalassiosira</taxon>
    </lineage>
</organism>
<dbReference type="PANTHER" id="PTHR13832">
    <property type="entry name" value="PROTEIN PHOSPHATASE 2C"/>
    <property type="match status" value="1"/>
</dbReference>
<dbReference type="SUPFAM" id="SSF81606">
    <property type="entry name" value="PP2C-like"/>
    <property type="match status" value="1"/>
</dbReference>
<reference evidence="12 13" key="1">
    <citation type="journal article" date="2004" name="Science">
        <title>The genome of the diatom Thalassiosira pseudonana: ecology, evolution, and metabolism.</title>
        <authorList>
            <person name="Armbrust E.V."/>
            <person name="Berges J.A."/>
            <person name="Bowler C."/>
            <person name="Green B.R."/>
            <person name="Martinez D."/>
            <person name="Putnam N.H."/>
            <person name="Zhou S."/>
            <person name="Allen A.E."/>
            <person name="Apt K.E."/>
            <person name="Bechner M."/>
            <person name="Brzezinski M.A."/>
            <person name="Chaal B.K."/>
            <person name="Chiovitti A."/>
            <person name="Davis A.K."/>
            <person name="Demarest M.S."/>
            <person name="Detter J.C."/>
            <person name="Glavina T."/>
            <person name="Goodstein D."/>
            <person name="Hadi M.Z."/>
            <person name="Hellsten U."/>
            <person name="Hildebrand M."/>
            <person name="Jenkins B.D."/>
            <person name="Jurka J."/>
            <person name="Kapitonov V.V."/>
            <person name="Kroger N."/>
            <person name="Lau W.W."/>
            <person name="Lane T.W."/>
            <person name="Larimer F.W."/>
            <person name="Lippmeier J.C."/>
            <person name="Lucas S."/>
            <person name="Medina M."/>
            <person name="Montsant A."/>
            <person name="Obornik M."/>
            <person name="Parker M.S."/>
            <person name="Palenik B."/>
            <person name="Pazour G.J."/>
            <person name="Richardson P.M."/>
            <person name="Rynearson T.A."/>
            <person name="Saito M.A."/>
            <person name="Schwartz D.C."/>
            <person name="Thamatrakoln K."/>
            <person name="Valentin K."/>
            <person name="Vardi A."/>
            <person name="Wilkerson F.P."/>
            <person name="Rokhsar D.S."/>
        </authorList>
    </citation>
    <scope>NUCLEOTIDE SEQUENCE [LARGE SCALE GENOMIC DNA]</scope>
    <source>
        <strain evidence="12 13">CCMP1335</strain>
    </source>
</reference>
<evidence type="ECO:0000256" key="4">
    <source>
        <dbReference type="ARBA" id="ARBA00006702"/>
    </source>
</evidence>
<dbReference type="KEGG" id="tps:THAPSDRAFT_15472"/>
<dbReference type="Proteomes" id="UP000001449">
    <property type="component" value="Chromosome 17"/>
</dbReference>
<dbReference type="STRING" id="35128.B8CEB4"/>
<dbReference type="SMART" id="SM00332">
    <property type="entry name" value="PP2Cc"/>
    <property type="match status" value="1"/>
</dbReference>
<dbReference type="InterPro" id="IPR000222">
    <property type="entry name" value="PP2C_BS"/>
</dbReference>
<evidence type="ECO:0000256" key="2">
    <source>
        <dbReference type="ARBA" id="ARBA00001946"/>
    </source>
</evidence>
<evidence type="ECO:0000256" key="9">
    <source>
        <dbReference type="ARBA" id="ARBA00023211"/>
    </source>
</evidence>
<sequence>YGISSMQGWRIHMEDAHIAQPIPLPNHSLFAVFDGHGGSFAAEYAAKNLLRVLCRQGAFCRYAENAADNVLSGKDSQHAKLTKAAAKDVPHPSPSDDEDAGTTAVVVLITPRWIVCANAGDSRAVYSRSGHRAVPLSYDHKPDDEEEDRRIHEAGGYVSGGRVEGDLAVSRGFGDFRFKDLNAPGDQKVSPVPDFIFHSREKEEDEFVIIACDGIWDVQTNEECVKMVAGIFDEGESDMGVVCEEILDLCLIKGSKDNMTAAVIKFP</sequence>
<dbReference type="InterPro" id="IPR036457">
    <property type="entry name" value="PPM-type-like_dom_sf"/>
</dbReference>
<dbReference type="GO" id="GO:0046872">
    <property type="term" value="F:metal ion binding"/>
    <property type="evidence" value="ECO:0007669"/>
    <property type="project" value="UniProtKB-KW"/>
</dbReference>
<comment type="similarity">
    <text evidence="4 10">Belongs to the PP2C family.</text>
</comment>
<evidence type="ECO:0000256" key="6">
    <source>
        <dbReference type="ARBA" id="ARBA00022723"/>
    </source>
</evidence>
<keyword evidence="6" id="KW-0479">Metal-binding</keyword>
<keyword evidence="7 10" id="KW-0378">Hydrolase</keyword>
<evidence type="ECO:0000256" key="3">
    <source>
        <dbReference type="ARBA" id="ARBA00004170"/>
    </source>
</evidence>
<dbReference type="EMBL" id="CM000651">
    <property type="protein sequence ID" value="EED88239.1"/>
    <property type="molecule type" value="Genomic_DNA"/>
</dbReference>
<dbReference type="InParanoid" id="B8CEB4"/>
<dbReference type="Gene3D" id="3.60.40.10">
    <property type="entry name" value="PPM-type phosphatase domain"/>
    <property type="match status" value="1"/>
</dbReference>
<dbReference type="OMA" id="MQGYRMT"/>
<evidence type="ECO:0000256" key="5">
    <source>
        <dbReference type="ARBA" id="ARBA00013081"/>
    </source>
</evidence>
<feature type="domain" description="PPM-type phosphatase" evidence="11">
    <location>
        <begin position="1"/>
        <end position="266"/>
    </location>
</feature>
<evidence type="ECO:0000313" key="13">
    <source>
        <dbReference type="Proteomes" id="UP000001449"/>
    </source>
</evidence>
<dbReference type="RefSeq" id="XP_002294405.1">
    <property type="nucleotide sequence ID" value="XM_002294369.1"/>
</dbReference>
<dbReference type="eggNOG" id="KOG0697">
    <property type="taxonomic scope" value="Eukaryota"/>
</dbReference>
<accession>B8CEB4</accession>
<keyword evidence="9" id="KW-0464">Manganese</keyword>
<dbReference type="PaxDb" id="35128-Thaps15472"/>
<gene>
    <name evidence="12" type="ORF">THAPSDRAFT_15472</name>
</gene>
<dbReference type="GeneID" id="7453075"/>
<evidence type="ECO:0000259" key="11">
    <source>
        <dbReference type="PROSITE" id="PS51746"/>
    </source>
</evidence>
<dbReference type="EC" id="3.1.3.16" evidence="5"/>
<evidence type="ECO:0000313" key="12">
    <source>
        <dbReference type="EMBL" id="EED88239.1"/>
    </source>
</evidence>
<dbReference type="PANTHER" id="PTHR13832:SF565">
    <property type="entry name" value="AT28366P-RELATED"/>
    <property type="match status" value="1"/>
</dbReference>
<evidence type="ECO:0000256" key="7">
    <source>
        <dbReference type="ARBA" id="ARBA00022801"/>
    </source>
</evidence>
<name>B8CEB4_THAPS</name>
<dbReference type="InterPro" id="IPR015655">
    <property type="entry name" value="PP2C"/>
</dbReference>
<evidence type="ECO:0000256" key="8">
    <source>
        <dbReference type="ARBA" id="ARBA00022912"/>
    </source>
</evidence>
<dbReference type="GO" id="GO:0016020">
    <property type="term" value="C:membrane"/>
    <property type="evidence" value="ECO:0007669"/>
    <property type="project" value="UniProtKB-SubCell"/>
</dbReference>
<comment type="subcellular location">
    <subcellularLocation>
        <location evidence="3">Membrane</location>
        <topology evidence="3">Peripheral membrane protein</topology>
    </subcellularLocation>
</comment>